<dbReference type="EMBL" id="KN822057">
    <property type="protein sequence ID" value="KIM60885.1"/>
    <property type="molecule type" value="Genomic_DNA"/>
</dbReference>
<dbReference type="InParanoid" id="A0A0C3DJK3"/>
<gene>
    <name evidence="1" type="ORF">SCLCIDRAFT_97619</name>
</gene>
<dbReference type="AlphaFoldDB" id="A0A0C3DJK3"/>
<feature type="non-terminal residue" evidence="1">
    <location>
        <position position="1"/>
    </location>
</feature>
<organism evidence="1 2">
    <name type="scientific">Scleroderma citrinum Foug A</name>
    <dbReference type="NCBI Taxonomy" id="1036808"/>
    <lineage>
        <taxon>Eukaryota</taxon>
        <taxon>Fungi</taxon>
        <taxon>Dikarya</taxon>
        <taxon>Basidiomycota</taxon>
        <taxon>Agaricomycotina</taxon>
        <taxon>Agaricomycetes</taxon>
        <taxon>Agaricomycetidae</taxon>
        <taxon>Boletales</taxon>
        <taxon>Sclerodermatineae</taxon>
        <taxon>Sclerodermataceae</taxon>
        <taxon>Scleroderma</taxon>
    </lineage>
</organism>
<accession>A0A0C3DJK3</accession>
<sequence length="97" mass="11024">NYSIWKIRIRAKLQREKVWGTISGDDPDPSALGSSSDSWKVRNDKALGIIVEYVSNEKLDIIADETIAKAAWEKLERVHQGTNVALVVFFTFTDMLR</sequence>
<dbReference type="Pfam" id="PF14223">
    <property type="entry name" value="Retrotran_gag_2"/>
    <property type="match status" value="1"/>
</dbReference>
<evidence type="ECO:0000313" key="1">
    <source>
        <dbReference type="EMBL" id="KIM60885.1"/>
    </source>
</evidence>
<reference evidence="2" key="2">
    <citation type="submission" date="2015-01" db="EMBL/GenBank/DDBJ databases">
        <title>Evolutionary Origins and Diversification of the Mycorrhizal Mutualists.</title>
        <authorList>
            <consortium name="DOE Joint Genome Institute"/>
            <consortium name="Mycorrhizal Genomics Consortium"/>
            <person name="Kohler A."/>
            <person name="Kuo A."/>
            <person name="Nagy L.G."/>
            <person name="Floudas D."/>
            <person name="Copeland A."/>
            <person name="Barry K.W."/>
            <person name="Cichocki N."/>
            <person name="Veneault-Fourrey C."/>
            <person name="LaButti K."/>
            <person name="Lindquist E.A."/>
            <person name="Lipzen A."/>
            <person name="Lundell T."/>
            <person name="Morin E."/>
            <person name="Murat C."/>
            <person name="Riley R."/>
            <person name="Ohm R."/>
            <person name="Sun H."/>
            <person name="Tunlid A."/>
            <person name="Henrissat B."/>
            <person name="Grigoriev I.V."/>
            <person name="Hibbett D.S."/>
            <person name="Martin F."/>
        </authorList>
    </citation>
    <scope>NUCLEOTIDE SEQUENCE [LARGE SCALE GENOMIC DNA]</scope>
    <source>
        <strain evidence="2">Foug A</strain>
    </source>
</reference>
<evidence type="ECO:0000313" key="2">
    <source>
        <dbReference type="Proteomes" id="UP000053989"/>
    </source>
</evidence>
<dbReference type="HOGENOM" id="CLU_2352388_0_0_1"/>
<proteinExistence type="predicted"/>
<dbReference type="OrthoDB" id="2687222at2759"/>
<evidence type="ECO:0008006" key="3">
    <source>
        <dbReference type="Google" id="ProtNLM"/>
    </source>
</evidence>
<dbReference type="Proteomes" id="UP000053989">
    <property type="component" value="Unassembled WGS sequence"/>
</dbReference>
<feature type="non-terminal residue" evidence="1">
    <location>
        <position position="97"/>
    </location>
</feature>
<protein>
    <recommendedName>
        <fullName evidence="3">DUF4219 domain-containing protein</fullName>
    </recommendedName>
</protein>
<keyword evidence="2" id="KW-1185">Reference proteome</keyword>
<reference evidence="1 2" key="1">
    <citation type="submission" date="2014-04" db="EMBL/GenBank/DDBJ databases">
        <authorList>
            <consortium name="DOE Joint Genome Institute"/>
            <person name="Kuo A."/>
            <person name="Kohler A."/>
            <person name="Nagy L.G."/>
            <person name="Floudas D."/>
            <person name="Copeland A."/>
            <person name="Barry K.W."/>
            <person name="Cichocki N."/>
            <person name="Veneault-Fourrey C."/>
            <person name="LaButti K."/>
            <person name="Lindquist E.A."/>
            <person name="Lipzen A."/>
            <person name="Lundell T."/>
            <person name="Morin E."/>
            <person name="Murat C."/>
            <person name="Sun H."/>
            <person name="Tunlid A."/>
            <person name="Henrissat B."/>
            <person name="Grigoriev I.V."/>
            <person name="Hibbett D.S."/>
            <person name="Martin F."/>
            <person name="Nordberg H.P."/>
            <person name="Cantor M.N."/>
            <person name="Hua S.X."/>
        </authorList>
    </citation>
    <scope>NUCLEOTIDE SEQUENCE [LARGE SCALE GENOMIC DNA]</scope>
    <source>
        <strain evidence="1 2">Foug A</strain>
    </source>
</reference>
<name>A0A0C3DJK3_9AGAM</name>